<feature type="chain" id="PRO_5047082814" description="VWA domain-containing protein" evidence="1">
    <location>
        <begin position="27"/>
        <end position="63"/>
    </location>
</feature>
<name>A0ABP2IBW8_CORAM</name>
<evidence type="ECO:0008006" key="4">
    <source>
        <dbReference type="Google" id="ProtNLM"/>
    </source>
</evidence>
<gene>
    <name evidence="2" type="ORF">HMPREF0281_01683</name>
</gene>
<protein>
    <recommendedName>
        <fullName evidence="4">VWA domain-containing protein</fullName>
    </recommendedName>
</protein>
<comment type="caution">
    <text evidence="2">The sequence shown here is derived from an EMBL/GenBank/DDBJ whole genome shotgun (WGS) entry which is preliminary data.</text>
</comment>
<evidence type="ECO:0000313" key="3">
    <source>
        <dbReference type="Proteomes" id="UP000006015"/>
    </source>
</evidence>
<proteinExistence type="predicted"/>
<evidence type="ECO:0000256" key="1">
    <source>
        <dbReference type="SAM" id="SignalP"/>
    </source>
</evidence>
<reference evidence="2 3" key="1">
    <citation type="submission" date="2010-04" db="EMBL/GenBank/DDBJ databases">
        <authorList>
            <person name="Weinstock G."/>
            <person name="Sodergren E."/>
            <person name="Clifton S."/>
            <person name="Fulton L."/>
            <person name="Fulton B."/>
            <person name="Courtney L."/>
            <person name="Fronick C."/>
            <person name="Harrison M."/>
            <person name="Strong C."/>
            <person name="Farmer C."/>
            <person name="Delahaunty K."/>
            <person name="Markovic C."/>
            <person name="Hall O."/>
            <person name="Minx P."/>
            <person name="Tomlinson C."/>
            <person name="Mitreva M."/>
            <person name="Hou S."/>
            <person name="Wollam A."/>
            <person name="Pepin K.H."/>
            <person name="Johnson M."/>
            <person name="Bhonagiri V."/>
            <person name="Zhang X."/>
            <person name="Suruliraj S."/>
            <person name="Warren W."/>
            <person name="Chinwalla A."/>
            <person name="Mardis E.R."/>
            <person name="Wilson R.K."/>
        </authorList>
    </citation>
    <scope>NUCLEOTIDE SEQUENCE [LARGE SCALE GENOMIC DNA]</scope>
    <source>
        <strain evidence="2 3">DSM 20306</strain>
    </source>
</reference>
<dbReference type="RefSeq" id="WP_003848013.1">
    <property type="nucleotide sequence ID" value="NZ_CP009244.1"/>
</dbReference>
<accession>A0ABP2IBW8</accession>
<dbReference type="EMBL" id="ADNS01000015">
    <property type="protein sequence ID" value="EFG81043.1"/>
    <property type="molecule type" value="Genomic_DNA"/>
</dbReference>
<feature type="signal peptide" evidence="1">
    <location>
        <begin position="1"/>
        <end position="26"/>
    </location>
</feature>
<evidence type="ECO:0000313" key="2">
    <source>
        <dbReference type="EMBL" id="EFG81043.1"/>
    </source>
</evidence>
<dbReference type="Proteomes" id="UP000006015">
    <property type="component" value="Unassembled WGS sequence"/>
</dbReference>
<sequence length="63" mass="6721">MAHGKIWASITMALGLVATSAPIASAQDSNASTVAPTMVILDASGSMIPNWVYDLWHRNFQCT</sequence>
<keyword evidence="1" id="KW-0732">Signal</keyword>
<organism evidence="2 3">
    <name type="scientific">Corynebacterium ammoniagenes DSM 20306</name>
    <dbReference type="NCBI Taxonomy" id="649754"/>
    <lineage>
        <taxon>Bacteria</taxon>
        <taxon>Bacillati</taxon>
        <taxon>Actinomycetota</taxon>
        <taxon>Actinomycetes</taxon>
        <taxon>Mycobacteriales</taxon>
        <taxon>Corynebacteriaceae</taxon>
        <taxon>Corynebacterium</taxon>
    </lineage>
</organism>
<keyword evidence="3" id="KW-1185">Reference proteome</keyword>